<name>A0A4P6FF67_9MICO</name>
<dbReference type="GO" id="GO:0005737">
    <property type="term" value="C:cytoplasm"/>
    <property type="evidence" value="ECO:0007669"/>
    <property type="project" value="TreeGrafter"/>
</dbReference>
<keyword evidence="1" id="KW-0547">Nucleotide-binding</keyword>
<proteinExistence type="predicted"/>
<dbReference type="InterPro" id="IPR016032">
    <property type="entry name" value="Sig_transdc_resp-reg_C-effctor"/>
</dbReference>
<evidence type="ECO:0000313" key="5">
    <source>
        <dbReference type="EMBL" id="QAY74792.1"/>
    </source>
</evidence>
<dbReference type="Proteomes" id="UP000291259">
    <property type="component" value="Chromosome"/>
</dbReference>
<feature type="region of interest" description="Disordered" evidence="3">
    <location>
        <begin position="840"/>
        <end position="862"/>
    </location>
</feature>
<feature type="domain" description="HTH luxR-type" evidence="4">
    <location>
        <begin position="852"/>
        <end position="917"/>
    </location>
</feature>
<dbReference type="Gene3D" id="1.10.10.10">
    <property type="entry name" value="Winged helix-like DNA-binding domain superfamily/Winged helix DNA-binding domain"/>
    <property type="match status" value="1"/>
</dbReference>
<evidence type="ECO:0000256" key="3">
    <source>
        <dbReference type="SAM" id="MobiDB-lite"/>
    </source>
</evidence>
<dbReference type="EMBL" id="CP035491">
    <property type="protein sequence ID" value="QAY74792.1"/>
    <property type="molecule type" value="Genomic_DNA"/>
</dbReference>
<dbReference type="GO" id="GO:0004016">
    <property type="term" value="F:adenylate cyclase activity"/>
    <property type="evidence" value="ECO:0007669"/>
    <property type="project" value="TreeGrafter"/>
</dbReference>
<dbReference type="PANTHER" id="PTHR16305">
    <property type="entry name" value="TESTICULAR SOLUBLE ADENYLYL CYCLASE"/>
    <property type="match status" value="1"/>
</dbReference>
<organism evidence="5 6">
    <name type="scientific">Agromyces protaetiae</name>
    <dbReference type="NCBI Taxonomy" id="2509455"/>
    <lineage>
        <taxon>Bacteria</taxon>
        <taxon>Bacillati</taxon>
        <taxon>Actinomycetota</taxon>
        <taxon>Actinomycetes</taxon>
        <taxon>Micrococcales</taxon>
        <taxon>Microbacteriaceae</taxon>
        <taxon>Agromyces</taxon>
    </lineage>
</organism>
<dbReference type="GO" id="GO:0005524">
    <property type="term" value="F:ATP binding"/>
    <property type="evidence" value="ECO:0007669"/>
    <property type="project" value="UniProtKB-KW"/>
</dbReference>
<dbReference type="OrthoDB" id="483at2"/>
<reference evidence="5 6" key="1">
    <citation type="submission" date="2019-01" db="EMBL/GenBank/DDBJ databases">
        <title>Genome sequencing of strain FW100M-8.</title>
        <authorList>
            <person name="Heo J."/>
            <person name="Kim S.-J."/>
            <person name="Kim J.-S."/>
            <person name="Hong S.-B."/>
            <person name="Kwon S.-W."/>
        </authorList>
    </citation>
    <scope>NUCLEOTIDE SEQUENCE [LARGE SCALE GENOMIC DNA]</scope>
    <source>
        <strain evidence="5 6">FW100M-8</strain>
    </source>
</reference>
<evidence type="ECO:0000256" key="1">
    <source>
        <dbReference type="ARBA" id="ARBA00022741"/>
    </source>
</evidence>
<keyword evidence="2" id="KW-0067">ATP-binding</keyword>
<dbReference type="PRINTS" id="PR00038">
    <property type="entry name" value="HTHLUXR"/>
</dbReference>
<dbReference type="InterPro" id="IPR041664">
    <property type="entry name" value="AAA_16"/>
</dbReference>
<dbReference type="GO" id="GO:0006355">
    <property type="term" value="P:regulation of DNA-templated transcription"/>
    <property type="evidence" value="ECO:0007669"/>
    <property type="project" value="InterPro"/>
</dbReference>
<dbReference type="PANTHER" id="PTHR16305:SF35">
    <property type="entry name" value="TRANSCRIPTIONAL ACTIVATOR DOMAIN"/>
    <property type="match status" value="1"/>
</dbReference>
<dbReference type="KEGG" id="agf:ET445_00340"/>
<dbReference type="InterPro" id="IPR027417">
    <property type="entry name" value="P-loop_NTPase"/>
</dbReference>
<keyword evidence="6" id="KW-1185">Reference proteome</keyword>
<sequence length="919" mass="96047">MLGRLDEQRLLDRAVAEVRSGRSRTLVIRGESGVGKSALCDLTAERATASGCLVVRVTGVQSEMELASAALHQLCLPLLGRLDDLPEPQRDALATTFGLVPGPPPNRFLVGLGVLSLLAAAAAEHPLVCVVDDAHWLDRASAQALGFVARRLDAEGVGLLFAVRTPHRPPELEGLPSLEVAGLAETDAAALLDSVAHTPLDARVRRRLLAETRGNPLAILEIPRLLRAEELSSGYVLPADYRLAGDVEAGFRDRVRALPTDTRLLLLVAAAEPFGDPVPIRRAALGLGVAPRALAASAREGLSELGPTVRFRHPLVRSAVYRSASPADLRRVHGALAAATDASTDPDRHAWHAARAAAGPDEQVAGALDAAAARSLVRGAPAAAAAFLRLAIDLSVDPTARAQRALEAAHAEVAGGDFHAASALLATARSGPLDERSLRRADVLLARIAFATARGRSAVGPLVDAADALVAHDRAAARATYLEALGAALFAGPESTPGPEEIARRAVAALFTGASPPAPTASELVLQGLAEPPGPGRDALLRASLDGYDAELAAGREWLPDNAFAGVTAIWLWDDERLRRFSMHHADVVRASGATGELPLALLQGAFFDLFSGDLAACERAADEVDALIEVTGTRLVPFGALALAAMQGDTGRVAALVGAHLAGASERGEGSSVALIRWTEALLANGLGRYADALAPAQQAAGLLQPLDAAAEWALAELVEAAARTGALAIARDAEARLAVLAAAAGTDWGLGVAARSRAFVVEGVAAESAHREAIARLSRTCMRIDLARARLVFGEWLRREHRTREARDELGAAFDAFAEAGADGFAARAERELRAAGASARVQHARDRASERGGPTLTPQEEQIARLASGGLSNPEIAGRLFLSTRTVEYHLHKVFAKLAVSSRHQLAGALPDTTIV</sequence>
<dbReference type="Pfam" id="PF00196">
    <property type="entry name" value="GerE"/>
    <property type="match status" value="1"/>
</dbReference>
<dbReference type="SMART" id="SM00421">
    <property type="entry name" value="HTH_LUXR"/>
    <property type="match status" value="1"/>
</dbReference>
<gene>
    <name evidence="5" type="ORF">ET445_00340</name>
</gene>
<dbReference type="GO" id="GO:0003677">
    <property type="term" value="F:DNA binding"/>
    <property type="evidence" value="ECO:0007669"/>
    <property type="project" value="InterPro"/>
</dbReference>
<evidence type="ECO:0000259" key="4">
    <source>
        <dbReference type="PROSITE" id="PS50043"/>
    </source>
</evidence>
<dbReference type="PROSITE" id="PS50043">
    <property type="entry name" value="HTH_LUXR_2"/>
    <property type="match status" value="1"/>
</dbReference>
<dbReference type="SUPFAM" id="SSF46894">
    <property type="entry name" value="C-terminal effector domain of the bipartite response regulators"/>
    <property type="match status" value="1"/>
</dbReference>
<dbReference type="Pfam" id="PF13191">
    <property type="entry name" value="AAA_16"/>
    <property type="match status" value="1"/>
</dbReference>
<dbReference type="InterPro" id="IPR036388">
    <property type="entry name" value="WH-like_DNA-bd_sf"/>
</dbReference>
<dbReference type="AlphaFoldDB" id="A0A4P6FF67"/>
<protein>
    <submittedName>
        <fullName evidence="5">LuxR family transcriptional regulator</fullName>
    </submittedName>
</protein>
<evidence type="ECO:0000256" key="2">
    <source>
        <dbReference type="ARBA" id="ARBA00022840"/>
    </source>
</evidence>
<dbReference type="InterPro" id="IPR000792">
    <property type="entry name" value="Tscrpt_reg_LuxR_C"/>
</dbReference>
<dbReference type="CDD" id="cd06170">
    <property type="entry name" value="LuxR_C_like"/>
    <property type="match status" value="1"/>
</dbReference>
<evidence type="ECO:0000313" key="6">
    <source>
        <dbReference type="Proteomes" id="UP000291259"/>
    </source>
</evidence>
<accession>A0A4P6FF67</accession>
<dbReference type="SUPFAM" id="SSF52540">
    <property type="entry name" value="P-loop containing nucleoside triphosphate hydrolases"/>
    <property type="match status" value="1"/>
</dbReference>